<dbReference type="FunCoup" id="A0A2K3CPH6">
    <property type="interactions" value="1715"/>
</dbReference>
<proteinExistence type="inferred from homology"/>
<feature type="region of interest" description="Disordered" evidence="8">
    <location>
        <begin position="245"/>
        <end position="272"/>
    </location>
</feature>
<dbReference type="PRINTS" id="PR00320">
    <property type="entry name" value="GPROTEINBRPT"/>
</dbReference>
<dbReference type="SMART" id="SM00320">
    <property type="entry name" value="WD40"/>
    <property type="match status" value="7"/>
</dbReference>
<evidence type="ECO:0000259" key="9">
    <source>
        <dbReference type="Pfam" id="PF08154"/>
    </source>
</evidence>
<evidence type="ECO:0000313" key="10">
    <source>
        <dbReference type="EMBL" id="PNW70201.1"/>
    </source>
</evidence>
<dbReference type="InterPro" id="IPR020472">
    <property type="entry name" value="WD40_PAC1"/>
</dbReference>
<feature type="repeat" description="WD" evidence="7">
    <location>
        <begin position="202"/>
        <end position="234"/>
    </location>
</feature>
<keyword evidence="1 6" id="KW-0690">Ribosome biogenesis</keyword>
<dbReference type="GeneID" id="5717141"/>
<dbReference type="Pfam" id="PF00400">
    <property type="entry name" value="WD40"/>
    <property type="match status" value="6"/>
</dbReference>
<feature type="repeat" description="WD" evidence="7">
    <location>
        <begin position="148"/>
        <end position="191"/>
    </location>
</feature>
<evidence type="ECO:0000256" key="7">
    <source>
        <dbReference type="PROSITE-ProRule" id="PRU00221"/>
    </source>
</evidence>
<dbReference type="InterPro" id="IPR019775">
    <property type="entry name" value="WD40_repeat_CS"/>
</dbReference>
<evidence type="ECO:0000256" key="2">
    <source>
        <dbReference type="ARBA" id="ARBA00022552"/>
    </source>
</evidence>
<dbReference type="FunFam" id="2.130.10.10:FF:002833">
    <property type="entry name" value="Ribosome biogenesis protein WDR12 homolog"/>
    <property type="match status" value="1"/>
</dbReference>
<dbReference type="GO" id="GO:0000466">
    <property type="term" value="P:maturation of 5.8S rRNA from tricistronic rRNA transcript (SSU-rRNA, 5.8S rRNA, LSU-rRNA)"/>
    <property type="evidence" value="ECO:0007669"/>
    <property type="project" value="UniProtKB-UniRule"/>
</dbReference>
<keyword evidence="11" id="KW-1185">Reference proteome</keyword>
<evidence type="ECO:0000256" key="4">
    <source>
        <dbReference type="ARBA" id="ARBA00022737"/>
    </source>
</evidence>
<comment type="similarity">
    <text evidence="6">Belongs to the WD repeat WDR12/YTM1 family.</text>
</comment>
<dbReference type="Gramene" id="PNW70201">
    <property type="protein sequence ID" value="PNW70201"/>
    <property type="gene ID" value="CHLRE_17g710100v5"/>
</dbReference>
<keyword evidence="4" id="KW-0677">Repeat</keyword>
<feature type="region of interest" description="Disordered" evidence="8">
    <location>
        <begin position="91"/>
        <end position="123"/>
    </location>
</feature>
<organism evidence="10 11">
    <name type="scientific">Chlamydomonas reinhardtii</name>
    <name type="common">Chlamydomonas smithii</name>
    <dbReference type="NCBI Taxonomy" id="3055"/>
    <lineage>
        <taxon>Eukaryota</taxon>
        <taxon>Viridiplantae</taxon>
        <taxon>Chlorophyta</taxon>
        <taxon>core chlorophytes</taxon>
        <taxon>Chlorophyceae</taxon>
        <taxon>CS clade</taxon>
        <taxon>Chlamydomonadales</taxon>
        <taxon>Chlamydomonadaceae</taxon>
        <taxon>Chlamydomonas</taxon>
    </lineage>
</organism>
<dbReference type="Pfam" id="PF08154">
    <property type="entry name" value="NLE"/>
    <property type="match status" value="1"/>
</dbReference>
<evidence type="ECO:0000256" key="6">
    <source>
        <dbReference type="HAMAP-Rule" id="MF_03029"/>
    </source>
</evidence>
<reference evidence="10 11" key="1">
    <citation type="journal article" date="2007" name="Science">
        <title>The Chlamydomonas genome reveals the evolution of key animal and plant functions.</title>
        <authorList>
            <person name="Merchant S.S."/>
            <person name="Prochnik S.E."/>
            <person name="Vallon O."/>
            <person name="Harris E.H."/>
            <person name="Karpowicz S.J."/>
            <person name="Witman G.B."/>
            <person name="Terry A."/>
            <person name="Salamov A."/>
            <person name="Fritz-Laylin L.K."/>
            <person name="Marechal-Drouard L."/>
            <person name="Marshall W.F."/>
            <person name="Qu L.H."/>
            <person name="Nelson D.R."/>
            <person name="Sanderfoot A.A."/>
            <person name="Spalding M.H."/>
            <person name="Kapitonov V.V."/>
            <person name="Ren Q."/>
            <person name="Ferris P."/>
            <person name="Lindquist E."/>
            <person name="Shapiro H."/>
            <person name="Lucas S.M."/>
            <person name="Grimwood J."/>
            <person name="Schmutz J."/>
            <person name="Cardol P."/>
            <person name="Cerutti H."/>
            <person name="Chanfreau G."/>
            <person name="Chen C.L."/>
            <person name="Cognat V."/>
            <person name="Croft M.T."/>
            <person name="Dent R."/>
            <person name="Dutcher S."/>
            <person name="Fernandez E."/>
            <person name="Fukuzawa H."/>
            <person name="Gonzalez-Ballester D."/>
            <person name="Gonzalez-Halphen D."/>
            <person name="Hallmann A."/>
            <person name="Hanikenne M."/>
            <person name="Hippler M."/>
            <person name="Inwood W."/>
            <person name="Jabbari K."/>
            <person name="Kalanon M."/>
            <person name="Kuras R."/>
            <person name="Lefebvre P.A."/>
            <person name="Lemaire S.D."/>
            <person name="Lobanov A.V."/>
            <person name="Lohr M."/>
            <person name="Manuell A."/>
            <person name="Meier I."/>
            <person name="Mets L."/>
            <person name="Mittag M."/>
            <person name="Mittelmeier T."/>
            <person name="Moroney J.V."/>
            <person name="Moseley J."/>
            <person name="Napoli C."/>
            <person name="Nedelcu A.M."/>
            <person name="Niyogi K."/>
            <person name="Novoselov S.V."/>
            <person name="Paulsen I.T."/>
            <person name="Pazour G."/>
            <person name="Purton S."/>
            <person name="Ral J.P."/>
            <person name="Riano-Pachon D.M."/>
            <person name="Riekhof W."/>
            <person name="Rymarquis L."/>
            <person name="Schroda M."/>
            <person name="Stern D."/>
            <person name="Umen J."/>
            <person name="Willows R."/>
            <person name="Wilson N."/>
            <person name="Zimmer S.L."/>
            <person name="Allmer J."/>
            <person name="Balk J."/>
            <person name="Bisova K."/>
            <person name="Chen C.J."/>
            <person name="Elias M."/>
            <person name="Gendler K."/>
            <person name="Hauser C."/>
            <person name="Lamb M.R."/>
            <person name="Ledford H."/>
            <person name="Long J.C."/>
            <person name="Minagawa J."/>
            <person name="Page M.D."/>
            <person name="Pan J."/>
            <person name="Pootakham W."/>
            <person name="Roje S."/>
            <person name="Rose A."/>
            <person name="Stahlberg E."/>
            <person name="Terauchi A.M."/>
            <person name="Yang P."/>
            <person name="Ball S."/>
            <person name="Bowler C."/>
            <person name="Dieckmann C.L."/>
            <person name="Gladyshev V.N."/>
            <person name="Green P."/>
            <person name="Jorgensen R."/>
            <person name="Mayfield S."/>
            <person name="Mueller-Roeber B."/>
            <person name="Rajamani S."/>
            <person name="Sayre R.T."/>
            <person name="Brokstein P."/>
            <person name="Dubchak I."/>
            <person name="Goodstein D."/>
            <person name="Hornick L."/>
            <person name="Huang Y.W."/>
            <person name="Jhaveri J."/>
            <person name="Luo Y."/>
            <person name="Martinez D."/>
            <person name="Ngau W.C."/>
            <person name="Otillar B."/>
            <person name="Poliakov A."/>
            <person name="Porter A."/>
            <person name="Szajkowski L."/>
            <person name="Werner G."/>
            <person name="Zhou K."/>
            <person name="Grigoriev I.V."/>
            <person name="Rokhsar D.S."/>
            <person name="Grossman A.R."/>
        </authorList>
    </citation>
    <scope>NUCLEOTIDE SEQUENCE [LARGE SCALE GENOMIC DNA]</scope>
    <source>
        <strain evidence="11">CC-503</strain>
    </source>
</reference>
<dbReference type="InterPro" id="IPR001680">
    <property type="entry name" value="WD40_rpt"/>
</dbReference>
<dbReference type="OrthoDB" id="10251381at2759"/>
<feature type="domain" description="NLE" evidence="9">
    <location>
        <begin position="7"/>
        <end position="70"/>
    </location>
</feature>
<dbReference type="KEGG" id="cre:CHLRE_17g710100v5"/>
<keyword evidence="3 7" id="KW-0853">WD repeat</keyword>
<accession>A0A2K3CPH6</accession>
<dbReference type="EMBL" id="CM008978">
    <property type="protein sequence ID" value="PNW70201.1"/>
    <property type="molecule type" value="Genomic_DNA"/>
</dbReference>
<sequence length="458" mass="48102">MAEETQVLVKFVTKLPAHLRVPETPVAVPSDLKRYGLSQIINHLLALDPPRPFDFLIDGELVRKSLEQHLLAHNLSAESTLEVEYVPAVVPPQQKNSTPHDDWVSSVDGSRCAPASSSGGSPSGVVVSGSYDGLLRLWNGDLEAVASVSAHAGGVNCVRFLPKSQGDLLLTSGKDRLVKMWQLESSSEEEDAGPSCRLVATYRGHEDGVEAVAASPSGRRFASCGWDGKLLVWEGGRAVAEAAEADEAAGTAEASKKKRKTGTANGSAAAGAGGLTIAEPSADLRGHLHCVSSVAWPAENSLFSGGWDHSVRRWDVSSGAAADTYNGSKAVLCIASHAASPALVAFGCSDRALRLWDTRGKAGSDALAVTTQGAHGGWVTAVAWCPSSQHHIASASHDGTIKMWDIRTQIPLGMLSHHTDKVLALGWLGGAEAGHARGLVSGGADCQLRMYESDYIVS</sequence>
<dbReference type="PANTHER" id="PTHR19855">
    <property type="entry name" value="WD40 REPEAT PROTEIN 12, 37"/>
    <property type="match status" value="1"/>
</dbReference>
<dbReference type="PROSITE" id="PS50294">
    <property type="entry name" value="WD_REPEATS_REGION"/>
    <property type="match status" value="4"/>
</dbReference>
<dbReference type="SUPFAM" id="SSF50978">
    <property type="entry name" value="WD40 repeat-like"/>
    <property type="match status" value="1"/>
</dbReference>
<gene>
    <name evidence="10" type="ORF">CHLRE_17g710100v5</name>
</gene>
<feature type="repeat" description="WD" evidence="7">
    <location>
        <begin position="372"/>
        <end position="408"/>
    </location>
</feature>
<evidence type="ECO:0000256" key="8">
    <source>
        <dbReference type="SAM" id="MobiDB-lite"/>
    </source>
</evidence>
<dbReference type="PROSITE" id="PS50082">
    <property type="entry name" value="WD_REPEATS_2"/>
    <property type="match status" value="4"/>
</dbReference>
<feature type="compositionally biased region" description="Low complexity" evidence="8">
    <location>
        <begin position="262"/>
        <end position="272"/>
    </location>
</feature>
<dbReference type="OMA" id="DHKYVEF"/>
<comment type="subcellular location">
    <subcellularLocation>
        <location evidence="6">Nucleus</location>
        <location evidence="6">Nucleolus</location>
    </subcellularLocation>
    <subcellularLocation>
        <location evidence="6">Nucleus</location>
        <location evidence="6">Nucleoplasm</location>
    </subcellularLocation>
</comment>
<dbReference type="GO" id="GO:0005654">
    <property type="term" value="C:nucleoplasm"/>
    <property type="evidence" value="ECO:0007669"/>
    <property type="project" value="UniProtKB-SubCell"/>
</dbReference>
<evidence type="ECO:0000313" key="11">
    <source>
        <dbReference type="Proteomes" id="UP000006906"/>
    </source>
</evidence>
<dbReference type="InterPro" id="IPR012972">
    <property type="entry name" value="NLE"/>
</dbReference>
<dbReference type="GO" id="GO:0000463">
    <property type="term" value="P:maturation of LSU-rRNA from tricistronic rRNA transcript (SSU-rRNA, 5.8S rRNA, LSU-rRNA)"/>
    <property type="evidence" value="ECO:0007669"/>
    <property type="project" value="UniProtKB-UniRule"/>
</dbReference>
<keyword evidence="2 6" id="KW-0698">rRNA processing</keyword>
<dbReference type="InterPro" id="IPR036322">
    <property type="entry name" value="WD40_repeat_dom_sf"/>
</dbReference>
<evidence type="ECO:0000256" key="3">
    <source>
        <dbReference type="ARBA" id="ARBA00022574"/>
    </source>
</evidence>
<dbReference type="RefSeq" id="XP_042914521.1">
    <property type="nucleotide sequence ID" value="XM_043072062.1"/>
</dbReference>
<feature type="repeat" description="WD" evidence="7">
    <location>
        <begin position="284"/>
        <end position="324"/>
    </location>
</feature>
<dbReference type="GO" id="GO:0043021">
    <property type="term" value="F:ribonucleoprotein complex binding"/>
    <property type="evidence" value="ECO:0007669"/>
    <property type="project" value="UniProtKB-UniRule"/>
</dbReference>
<keyword evidence="5 6" id="KW-0539">Nucleus</keyword>
<dbReference type="AlphaFoldDB" id="A0A2K3CPH6"/>
<evidence type="ECO:0000256" key="1">
    <source>
        <dbReference type="ARBA" id="ARBA00022517"/>
    </source>
</evidence>
<dbReference type="Gene3D" id="2.130.10.10">
    <property type="entry name" value="YVTN repeat-like/Quinoprotein amine dehydrogenase"/>
    <property type="match status" value="1"/>
</dbReference>
<dbReference type="GO" id="GO:0005730">
    <property type="term" value="C:nucleolus"/>
    <property type="evidence" value="ECO:0007669"/>
    <property type="project" value="UniProtKB-SubCell"/>
</dbReference>
<dbReference type="PANTHER" id="PTHR19855:SF11">
    <property type="entry name" value="RIBOSOME BIOGENESIS PROTEIN WDR12"/>
    <property type="match status" value="1"/>
</dbReference>
<dbReference type="STRING" id="3055.A0A2K3CPH6"/>
<dbReference type="Proteomes" id="UP000006906">
    <property type="component" value="Chromosome 17"/>
</dbReference>
<dbReference type="HAMAP" id="MF_03029">
    <property type="entry name" value="WDR12"/>
    <property type="match status" value="1"/>
</dbReference>
<name>A0A2K3CPH6_CHLRE</name>
<protein>
    <recommendedName>
        <fullName evidence="6">Ribosome biogenesis protein WDR12 homolog</fullName>
    </recommendedName>
</protein>
<evidence type="ECO:0000256" key="5">
    <source>
        <dbReference type="ARBA" id="ARBA00023242"/>
    </source>
</evidence>
<dbReference type="CDD" id="cd00200">
    <property type="entry name" value="WD40"/>
    <property type="match status" value="1"/>
</dbReference>
<dbReference type="InParanoid" id="A0A2K3CPH6"/>
<comment type="function">
    <text evidence="6">Required for maturation of ribosomal RNAs and formation of the large ribosomal subunit.</text>
</comment>
<dbReference type="GO" id="GO:0030687">
    <property type="term" value="C:preribosome, large subunit precursor"/>
    <property type="evidence" value="ECO:0007669"/>
    <property type="project" value="UniProtKB-UniRule"/>
</dbReference>
<dbReference type="InterPro" id="IPR015943">
    <property type="entry name" value="WD40/YVTN_repeat-like_dom_sf"/>
</dbReference>
<dbReference type="PROSITE" id="PS00678">
    <property type="entry name" value="WD_REPEATS_1"/>
    <property type="match status" value="1"/>
</dbReference>
<dbReference type="InterPro" id="IPR028599">
    <property type="entry name" value="WDR12/Ytm1"/>
</dbReference>